<feature type="domain" description="O-antigen ligase-related" evidence="6">
    <location>
        <begin position="238"/>
        <end position="389"/>
    </location>
</feature>
<dbReference type="InterPro" id="IPR007016">
    <property type="entry name" value="O-antigen_ligase-rel_domated"/>
</dbReference>
<dbReference type="Pfam" id="PF04932">
    <property type="entry name" value="Wzy_C"/>
    <property type="match status" value="1"/>
</dbReference>
<dbReference type="PANTHER" id="PTHR37422">
    <property type="entry name" value="TEICHURONIC ACID BIOSYNTHESIS PROTEIN TUAE"/>
    <property type="match status" value="1"/>
</dbReference>
<feature type="transmembrane region" description="Helical" evidence="5">
    <location>
        <begin position="21"/>
        <end position="42"/>
    </location>
</feature>
<dbReference type="Proteomes" id="UP000316292">
    <property type="component" value="Unassembled WGS sequence"/>
</dbReference>
<feature type="transmembrane region" description="Helical" evidence="5">
    <location>
        <begin position="482"/>
        <end position="499"/>
    </location>
</feature>
<dbReference type="Gene3D" id="1.25.40.10">
    <property type="entry name" value="Tetratricopeptide repeat domain"/>
    <property type="match status" value="1"/>
</dbReference>
<dbReference type="SUPFAM" id="SSF48452">
    <property type="entry name" value="TPR-like"/>
    <property type="match status" value="1"/>
</dbReference>
<feature type="transmembrane region" description="Helical" evidence="5">
    <location>
        <begin position="158"/>
        <end position="181"/>
    </location>
</feature>
<organism evidence="7 8">
    <name type="scientific">Eiseniibacteriota bacterium</name>
    <dbReference type="NCBI Taxonomy" id="2212470"/>
    <lineage>
        <taxon>Bacteria</taxon>
        <taxon>Candidatus Eiseniibacteriota</taxon>
    </lineage>
</organism>
<evidence type="ECO:0000259" key="6">
    <source>
        <dbReference type="Pfam" id="PF04932"/>
    </source>
</evidence>
<dbReference type="AlphaFoldDB" id="A0A538S9I6"/>
<keyword evidence="3 5" id="KW-1133">Transmembrane helix</keyword>
<keyword evidence="4 5" id="KW-0472">Membrane</keyword>
<evidence type="ECO:0000256" key="3">
    <source>
        <dbReference type="ARBA" id="ARBA00022989"/>
    </source>
</evidence>
<evidence type="ECO:0000256" key="4">
    <source>
        <dbReference type="ARBA" id="ARBA00023136"/>
    </source>
</evidence>
<evidence type="ECO:0000256" key="5">
    <source>
        <dbReference type="SAM" id="Phobius"/>
    </source>
</evidence>
<evidence type="ECO:0000313" key="7">
    <source>
        <dbReference type="EMBL" id="TMQ48041.1"/>
    </source>
</evidence>
<gene>
    <name evidence="7" type="ORF">E6K71_08305</name>
</gene>
<reference evidence="7 8" key="1">
    <citation type="journal article" date="2019" name="Nat. Microbiol.">
        <title>Mediterranean grassland soil C-N compound turnover is dependent on rainfall and depth, and is mediated by genomically divergent microorganisms.</title>
        <authorList>
            <person name="Diamond S."/>
            <person name="Andeer P.F."/>
            <person name="Li Z."/>
            <person name="Crits-Christoph A."/>
            <person name="Burstein D."/>
            <person name="Anantharaman K."/>
            <person name="Lane K.R."/>
            <person name="Thomas B.C."/>
            <person name="Pan C."/>
            <person name="Northen T.R."/>
            <person name="Banfield J.F."/>
        </authorList>
    </citation>
    <scope>NUCLEOTIDE SEQUENCE [LARGE SCALE GENOMIC DNA]</scope>
    <source>
        <strain evidence="7">WS_1</strain>
    </source>
</reference>
<dbReference type="GO" id="GO:0016020">
    <property type="term" value="C:membrane"/>
    <property type="evidence" value="ECO:0007669"/>
    <property type="project" value="UniProtKB-SubCell"/>
</dbReference>
<dbReference type="PANTHER" id="PTHR37422:SF13">
    <property type="entry name" value="LIPOPOLYSACCHARIDE BIOSYNTHESIS PROTEIN PA4999-RELATED"/>
    <property type="match status" value="1"/>
</dbReference>
<feature type="transmembrane region" description="Helical" evidence="5">
    <location>
        <begin position="279"/>
        <end position="297"/>
    </location>
</feature>
<comment type="subcellular location">
    <subcellularLocation>
        <location evidence="1">Membrane</location>
        <topology evidence="1">Multi-pass membrane protein</topology>
    </subcellularLocation>
</comment>
<evidence type="ECO:0000313" key="8">
    <source>
        <dbReference type="Proteomes" id="UP000316292"/>
    </source>
</evidence>
<evidence type="ECO:0000256" key="2">
    <source>
        <dbReference type="ARBA" id="ARBA00022692"/>
    </source>
</evidence>
<feature type="transmembrane region" description="Helical" evidence="5">
    <location>
        <begin position="230"/>
        <end position="248"/>
    </location>
</feature>
<name>A0A538S9I6_UNCEI</name>
<keyword evidence="2 5" id="KW-0812">Transmembrane</keyword>
<comment type="caution">
    <text evidence="7">The sequence shown here is derived from an EMBL/GenBank/DDBJ whole genome shotgun (WGS) entry which is preliminary data.</text>
</comment>
<dbReference type="InterPro" id="IPR011990">
    <property type="entry name" value="TPR-like_helical_dom_sf"/>
</dbReference>
<feature type="transmembrane region" description="Helical" evidence="5">
    <location>
        <begin position="254"/>
        <end position="272"/>
    </location>
</feature>
<protein>
    <recommendedName>
        <fullName evidence="6">O-antigen ligase-related domain-containing protein</fullName>
    </recommendedName>
</protein>
<evidence type="ECO:0000256" key="1">
    <source>
        <dbReference type="ARBA" id="ARBA00004141"/>
    </source>
</evidence>
<feature type="transmembrane region" description="Helical" evidence="5">
    <location>
        <begin position="48"/>
        <end position="67"/>
    </location>
</feature>
<feature type="transmembrane region" description="Helical" evidence="5">
    <location>
        <begin position="413"/>
        <end position="446"/>
    </location>
</feature>
<accession>A0A538S9I6</accession>
<dbReference type="InterPro" id="IPR051533">
    <property type="entry name" value="WaaL-like"/>
</dbReference>
<feature type="transmembrane region" description="Helical" evidence="5">
    <location>
        <begin position="382"/>
        <end position="401"/>
    </location>
</feature>
<dbReference type="EMBL" id="VBOR01000089">
    <property type="protein sequence ID" value="TMQ48041.1"/>
    <property type="molecule type" value="Genomic_DNA"/>
</dbReference>
<feature type="transmembrane region" description="Helical" evidence="5">
    <location>
        <begin position="201"/>
        <end position="223"/>
    </location>
</feature>
<proteinExistence type="predicted"/>
<sequence>MTRRGSGAPRSPRRGAASSAPVSLITLALLFAMPVFFVPGHLAEEFEFTKVMVLVTGALVLLARWVAAESSRITSAGFLSWLRALPRRIAGAIRHDPLGGAVALMLLSALASTVVSIRPALSLFGAPQSRAGFETIAAMTALYYSSRSLASSPLWIRRVAQAAGAGAAVAAAYALLQIAHLDPLTWSRQSSFGGLLRAGSTVGHANTLSAYLVMCLPLVIWLASGTRSRAGKIGWLVLAAASVFISVASLSRGAWLGLAGVALTALILLPASGGRPSRGWVLAAGAVALVALLLPLVTPMRTQLLDRVHQLTDLKAETTRTRVELWRAGIRMFRDHPGLGAGLDAYVAAFPRYRTTTLTEIEWGGTPAKAHNDAIQILATQGIPGGLAALAILVLGARAVWRVARHGGPELRGAAVAVGAALVGYVLPSLVGFGTVATSALAAALAGWAARAARAPAAHAVEVGGATHHGAPQEGAPVRSKWNLAAGLILAAALWYVLVDRPLAAEMRLADAMRYSPASVQREDFLERAAEAAPWDPRYRAELGRAFFFRGLSEQDPSMSLDLLSRARGELTQAVRTAPENGENRILLASVLSTQTTLSPDRYPKQEVREAFRSAVALDPLSPVVLVGATRGLVASGLDQDAHALALRAARAYPGYAPPFADLGAIALEQGRNADAADTLRLALRRNWRGDEGSMASAWNDLARANLALGRYREAMDAADSALAHNSRLSQAFVTKETAKRNMEQKQSRAKK</sequence>